<name>A0ACB9VBN3_9CETA</name>
<proteinExistence type="predicted"/>
<evidence type="ECO:0000313" key="2">
    <source>
        <dbReference type="Proteomes" id="UP001057279"/>
    </source>
</evidence>
<gene>
    <name evidence="1" type="ORF">MJG53_004668</name>
</gene>
<protein>
    <submittedName>
        <fullName evidence="1">Uncharacterized protein</fullName>
    </submittedName>
</protein>
<dbReference type="Proteomes" id="UP001057279">
    <property type="component" value="Linkage Group LG03"/>
</dbReference>
<comment type="caution">
    <text evidence="1">The sequence shown here is derived from an EMBL/GenBank/DDBJ whole genome shotgun (WGS) entry which is preliminary data.</text>
</comment>
<keyword evidence="2" id="KW-1185">Reference proteome</keyword>
<evidence type="ECO:0000313" key="1">
    <source>
        <dbReference type="EMBL" id="KAI4586881.1"/>
    </source>
</evidence>
<reference evidence="1" key="1">
    <citation type="submission" date="2022-03" db="EMBL/GenBank/DDBJ databases">
        <title>Genomic analyses of argali, domestic sheep and their hybrids provide insights into chromosomal evolution, heterosis and genetic basis of agronomic traits.</title>
        <authorList>
            <person name="Li M."/>
        </authorList>
    </citation>
    <scope>NUCLEOTIDE SEQUENCE</scope>
    <source>
        <strain evidence="1">F1 hybrid</strain>
    </source>
</reference>
<accession>A0ACB9VBN3</accession>
<organism evidence="1 2">
    <name type="scientific">Ovis ammon polii x Ovis aries</name>
    <dbReference type="NCBI Taxonomy" id="2918886"/>
    <lineage>
        <taxon>Eukaryota</taxon>
        <taxon>Metazoa</taxon>
        <taxon>Chordata</taxon>
        <taxon>Craniata</taxon>
        <taxon>Vertebrata</taxon>
        <taxon>Euteleostomi</taxon>
        <taxon>Mammalia</taxon>
        <taxon>Eutheria</taxon>
        <taxon>Laurasiatheria</taxon>
        <taxon>Artiodactyla</taxon>
        <taxon>Ruminantia</taxon>
        <taxon>Pecora</taxon>
        <taxon>Bovidae</taxon>
        <taxon>Caprinae</taxon>
        <taxon>Ovis</taxon>
    </lineage>
</organism>
<sequence length="219" mass="24270">MHTCLFFSDGDTEAQSEPIVPGLRGPTDPHPTGQWAESQEIAKGEDPEAEAHSKPQEMKHLSRVGGMEKTAQKKSSDTSARKKYEILESSGLQIQSLEEGARDPRVPLSSPELESRELKVICNRVKPRRPQNPNPKGKDNHLLDPSDPSAPLDFTNLQKPNQGLLRNKAKSPGARRSALTNLNVKFQALLRMPLFWEDGEDEQQRVAQKTTSGTLYSPG</sequence>
<dbReference type="EMBL" id="CM043028">
    <property type="protein sequence ID" value="KAI4586881.1"/>
    <property type="molecule type" value="Genomic_DNA"/>
</dbReference>